<reference evidence="2 3" key="1">
    <citation type="submission" date="2016-09" db="EMBL/GenBank/DDBJ databases">
        <title>Lactic acid bacteria from MAP meat Genome sequencing and assembly.</title>
        <authorList>
            <person name="Behr J."/>
            <person name="Hilgarth M."/>
            <person name="Vogel R.F."/>
        </authorList>
    </citation>
    <scope>NUCLEOTIDE SEQUENCE [LARGE SCALE GENOMIC DNA]</scope>
    <source>
        <strain evidence="2 3">TMW21615</strain>
    </source>
</reference>
<evidence type="ECO:0000313" key="2">
    <source>
        <dbReference type="EMBL" id="QDJ28133.1"/>
    </source>
</evidence>
<feature type="transmembrane region" description="Helical" evidence="1">
    <location>
        <begin position="97"/>
        <end position="118"/>
    </location>
</feature>
<keyword evidence="1" id="KW-0472">Membrane</keyword>
<accession>A0A7L4WF76</accession>
<protein>
    <submittedName>
        <fullName evidence="2">Uncharacterized protein</fullName>
    </submittedName>
</protein>
<feature type="transmembrane region" description="Helical" evidence="1">
    <location>
        <begin position="21"/>
        <end position="40"/>
    </location>
</feature>
<feature type="transmembrane region" description="Helical" evidence="1">
    <location>
        <begin position="73"/>
        <end position="91"/>
    </location>
</feature>
<keyword evidence="1" id="KW-1133">Transmembrane helix</keyword>
<dbReference type="Proteomes" id="UP000516280">
    <property type="component" value="Chromosome"/>
</dbReference>
<gene>
    <name evidence="2" type="ORF">BHS01_06145</name>
</gene>
<feature type="transmembrane region" description="Helical" evidence="1">
    <location>
        <begin position="46"/>
        <end position="66"/>
    </location>
</feature>
<keyword evidence="1" id="KW-0812">Transmembrane</keyword>
<dbReference type="KEGG" id="lpaa:BHS01_06145"/>
<dbReference type="EMBL" id="CP017195">
    <property type="protein sequence ID" value="QDJ28133.1"/>
    <property type="molecule type" value="Genomic_DNA"/>
</dbReference>
<evidence type="ECO:0000313" key="3">
    <source>
        <dbReference type="Proteomes" id="UP000516280"/>
    </source>
</evidence>
<name>A0A7L4WF76_9LACT</name>
<proteinExistence type="predicted"/>
<evidence type="ECO:0000256" key="1">
    <source>
        <dbReference type="SAM" id="Phobius"/>
    </source>
</evidence>
<dbReference type="AlphaFoldDB" id="A0A7L4WF76"/>
<organism evidence="2 3">
    <name type="scientific">Pseudolactococcus paracarnosus</name>
    <dbReference type="NCBI Taxonomy" id="2749962"/>
    <lineage>
        <taxon>Bacteria</taxon>
        <taxon>Bacillati</taxon>
        <taxon>Bacillota</taxon>
        <taxon>Bacilli</taxon>
        <taxon>Lactobacillales</taxon>
        <taxon>Streptococcaceae</taxon>
        <taxon>Pseudolactococcus</taxon>
    </lineage>
</organism>
<sequence length="129" mass="14793">MERKFLTPLMTKKDKKIKMGFIHVLTVFFIPLLGFSLSILRAGDKIFFLTIWEIILLIILSISIGSKYSKKNLCYYTGSFMRTVVLALFIFCINGNIANIIVLAMSLSMTLIILGIWLKNQIKIKRLSK</sequence>